<keyword evidence="2" id="KW-1185">Reference proteome</keyword>
<dbReference type="AlphaFoldDB" id="A0A0S3SQ86"/>
<gene>
    <name evidence="1" type="primary">Vigan.08G164700</name>
    <name evidence="1" type="ORF">VIGAN_08164700</name>
</gene>
<evidence type="ECO:0000313" key="2">
    <source>
        <dbReference type="Proteomes" id="UP000291084"/>
    </source>
</evidence>
<dbReference type="EMBL" id="AP015041">
    <property type="protein sequence ID" value="BAT94991.1"/>
    <property type="molecule type" value="Genomic_DNA"/>
</dbReference>
<sequence>MNSKPLAFAFARNSMETLLQLQTLFPQNQNHFQIPCHHSPTPSTPATRNSSLSLQSNPEMWENIIITCPKSTFLRYWSLSLEKALTDFHFCTLFIFVP</sequence>
<reference evidence="1 2" key="1">
    <citation type="journal article" date="2015" name="Sci. Rep.">
        <title>The power of single molecule real-time sequencing technology in the de novo assembly of a eukaryotic genome.</title>
        <authorList>
            <person name="Sakai H."/>
            <person name="Naito K."/>
            <person name="Ogiso-Tanaka E."/>
            <person name="Takahashi Y."/>
            <person name="Iseki K."/>
            <person name="Muto C."/>
            <person name="Satou K."/>
            <person name="Teruya K."/>
            <person name="Shiroma A."/>
            <person name="Shimoji M."/>
            <person name="Hirano T."/>
            <person name="Itoh T."/>
            <person name="Kaga A."/>
            <person name="Tomooka N."/>
        </authorList>
    </citation>
    <scope>NUCLEOTIDE SEQUENCE [LARGE SCALE GENOMIC DNA]</scope>
    <source>
        <strain evidence="2">cv. Shumari</strain>
    </source>
</reference>
<name>A0A0S3SQ86_PHAAN</name>
<accession>A0A0S3SQ86</accession>
<organism evidence="1 2">
    <name type="scientific">Vigna angularis var. angularis</name>
    <dbReference type="NCBI Taxonomy" id="157739"/>
    <lineage>
        <taxon>Eukaryota</taxon>
        <taxon>Viridiplantae</taxon>
        <taxon>Streptophyta</taxon>
        <taxon>Embryophyta</taxon>
        <taxon>Tracheophyta</taxon>
        <taxon>Spermatophyta</taxon>
        <taxon>Magnoliopsida</taxon>
        <taxon>eudicotyledons</taxon>
        <taxon>Gunneridae</taxon>
        <taxon>Pentapetalae</taxon>
        <taxon>rosids</taxon>
        <taxon>fabids</taxon>
        <taxon>Fabales</taxon>
        <taxon>Fabaceae</taxon>
        <taxon>Papilionoideae</taxon>
        <taxon>50 kb inversion clade</taxon>
        <taxon>NPAAA clade</taxon>
        <taxon>indigoferoid/millettioid clade</taxon>
        <taxon>Phaseoleae</taxon>
        <taxon>Vigna</taxon>
    </lineage>
</organism>
<protein>
    <submittedName>
        <fullName evidence="1">Uncharacterized protein</fullName>
    </submittedName>
</protein>
<evidence type="ECO:0000313" key="1">
    <source>
        <dbReference type="EMBL" id="BAT94991.1"/>
    </source>
</evidence>
<proteinExistence type="predicted"/>
<dbReference type="Proteomes" id="UP000291084">
    <property type="component" value="Chromosome 8"/>
</dbReference>